<dbReference type="InterPro" id="IPR000618">
    <property type="entry name" value="Insect_cuticle"/>
</dbReference>
<feature type="signal peptide" evidence="3">
    <location>
        <begin position="1"/>
        <end position="17"/>
    </location>
</feature>
<accession>A0A2S1ZS68</accession>
<dbReference type="PROSITE" id="PS00233">
    <property type="entry name" value="CHIT_BIND_RR_1"/>
    <property type="match status" value="1"/>
</dbReference>
<organism evidence="4">
    <name type="scientific">Nilaparvata lugens</name>
    <name type="common">Brown planthopper</name>
    <dbReference type="NCBI Taxonomy" id="108931"/>
    <lineage>
        <taxon>Eukaryota</taxon>
        <taxon>Metazoa</taxon>
        <taxon>Ecdysozoa</taxon>
        <taxon>Arthropoda</taxon>
        <taxon>Hexapoda</taxon>
        <taxon>Insecta</taxon>
        <taxon>Pterygota</taxon>
        <taxon>Neoptera</taxon>
        <taxon>Paraneoptera</taxon>
        <taxon>Hemiptera</taxon>
        <taxon>Auchenorrhyncha</taxon>
        <taxon>Fulgoroidea</taxon>
        <taxon>Delphacidae</taxon>
        <taxon>Delphacinae</taxon>
        <taxon>Nilaparvata</taxon>
    </lineage>
</organism>
<reference evidence="4" key="2">
    <citation type="journal article" date="2018" name="Proc. Natl. Acad. Sci. U.S.A.">
        <title>A comprehensive omics analysis and functional survey of cuticular proteins in the brown planthopper.</title>
        <authorList>
            <person name="Pan P.L."/>
            <person name="Ye Y.X."/>
            <person name="Lou Y.H."/>
            <person name="Lu J.B."/>
            <person name="Cheng C."/>
            <person name="Shen Y."/>
            <person name="Moussian B."/>
            <person name="Zhang C.X."/>
        </authorList>
    </citation>
    <scope>NUCLEOTIDE SEQUENCE</scope>
    <source>
        <strain evidence="4">NlugCpr14</strain>
    </source>
</reference>
<reference evidence="4" key="1">
    <citation type="submission" date="2017-09" db="EMBL/GenBank/DDBJ databases">
        <authorList>
            <person name="Ehlers B."/>
            <person name="Leendertz F.H."/>
        </authorList>
    </citation>
    <scope>NUCLEOTIDE SEQUENCE</scope>
    <source>
        <strain evidence="4">NlugCpr14</strain>
    </source>
</reference>
<dbReference type="PANTHER" id="PTHR10380">
    <property type="entry name" value="CUTICLE PROTEIN"/>
    <property type="match status" value="1"/>
</dbReference>
<dbReference type="InterPro" id="IPR031311">
    <property type="entry name" value="CHIT_BIND_RR_consensus"/>
</dbReference>
<keyword evidence="1 2" id="KW-0193">Cuticle</keyword>
<dbReference type="PROSITE" id="PS51155">
    <property type="entry name" value="CHIT_BIND_RR_2"/>
    <property type="match status" value="1"/>
</dbReference>
<evidence type="ECO:0000256" key="3">
    <source>
        <dbReference type="SAM" id="SignalP"/>
    </source>
</evidence>
<dbReference type="GO" id="GO:0008010">
    <property type="term" value="F:structural constituent of chitin-based larval cuticle"/>
    <property type="evidence" value="ECO:0007669"/>
    <property type="project" value="TreeGrafter"/>
</dbReference>
<dbReference type="InterPro" id="IPR050468">
    <property type="entry name" value="Cuticle_Struct_Prot"/>
</dbReference>
<proteinExistence type="evidence at transcript level"/>
<protein>
    <submittedName>
        <fullName evidence="4">Cuticular protein</fullName>
    </submittedName>
</protein>
<dbReference type="EMBL" id="MF942787">
    <property type="protein sequence ID" value="AWK28310.1"/>
    <property type="molecule type" value="mRNA"/>
</dbReference>
<dbReference type="AlphaFoldDB" id="A0A2S1ZS68"/>
<dbReference type="OrthoDB" id="7920766at2759"/>
<evidence type="ECO:0000256" key="1">
    <source>
        <dbReference type="ARBA" id="ARBA00022460"/>
    </source>
</evidence>
<keyword evidence="3" id="KW-0732">Signal</keyword>
<dbReference type="PANTHER" id="PTHR10380:SF173">
    <property type="entry name" value="CUTICULAR PROTEIN 47EF, ISOFORM C-RELATED"/>
    <property type="match status" value="1"/>
</dbReference>
<dbReference type="GO" id="GO:0062129">
    <property type="term" value="C:chitin-based extracellular matrix"/>
    <property type="evidence" value="ECO:0007669"/>
    <property type="project" value="TreeGrafter"/>
</dbReference>
<evidence type="ECO:0000313" key="4">
    <source>
        <dbReference type="EMBL" id="AWK28310.1"/>
    </source>
</evidence>
<sequence>MKSLSIVLSSVLALALAAPQVPYNSHVVLPSSGGHQYTLTNRPQGFSIETGAALSRAAPVQHVAPVVQHVAPVVQHVAPAVQHVAVTPVAPVAPVAVRASAVQPAAAYYRQAAPAAQYAAARKSVVVAQPAPIHYSPVQYSAQFDQSAASHYVADQSAAFAAKSAAAQQYSSASAAGFRSAHQIPSANIVRQQQDISDDGSAFTYGFESDNGISVQSQGQLKVYGPEQAGHSVSGSYSYVGDDGQTYTVNYVADETGFHASGAHLPQMSEEIARSVEYNLAHPEEWTQK</sequence>
<feature type="chain" id="PRO_5015454385" evidence="3">
    <location>
        <begin position="18"/>
        <end position="289"/>
    </location>
</feature>
<dbReference type="Pfam" id="PF00379">
    <property type="entry name" value="Chitin_bind_4"/>
    <property type="match status" value="1"/>
</dbReference>
<name>A0A2S1ZS68_NILLU</name>
<dbReference type="PRINTS" id="PR00947">
    <property type="entry name" value="CUTICLE"/>
</dbReference>
<evidence type="ECO:0000256" key="2">
    <source>
        <dbReference type="PROSITE-ProRule" id="PRU00497"/>
    </source>
</evidence>